<gene>
    <name evidence="3" type="ORF">MNOR_LOCUS19636</name>
</gene>
<dbReference type="SMART" id="SM00034">
    <property type="entry name" value="CLECT"/>
    <property type="match status" value="1"/>
</dbReference>
<feature type="domain" description="C-type lectin" evidence="2">
    <location>
        <begin position="171"/>
        <end position="299"/>
    </location>
</feature>
<feature type="chain" id="PRO_5043438781" description="C-type lectin domain-containing protein" evidence="1">
    <location>
        <begin position="25"/>
        <end position="301"/>
    </location>
</feature>
<dbReference type="InterPro" id="IPR001304">
    <property type="entry name" value="C-type_lectin-like"/>
</dbReference>
<comment type="caution">
    <text evidence="3">The sequence shown here is derived from an EMBL/GenBank/DDBJ whole genome shotgun (WGS) entry which is preliminary data.</text>
</comment>
<dbReference type="PROSITE" id="PS50041">
    <property type="entry name" value="C_TYPE_LECTIN_2"/>
    <property type="match status" value="1"/>
</dbReference>
<keyword evidence="4" id="KW-1185">Reference proteome</keyword>
<dbReference type="EMBL" id="CAXKWB010014678">
    <property type="protein sequence ID" value="CAL4111413.1"/>
    <property type="molecule type" value="Genomic_DNA"/>
</dbReference>
<evidence type="ECO:0000259" key="2">
    <source>
        <dbReference type="PROSITE" id="PS50041"/>
    </source>
</evidence>
<proteinExistence type="predicted"/>
<name>A0AAV2R3S3_MEGNR</name>
<dbReference type="InterPro" id="IPR016187">
    <property type="entry name" value="CTDL_fold"/>
</dbReference>
<evidence type="ECO:0000256" key="1">
    <source>
        <dbReference type="SAM" id="SignalP"/>
    </source>
</evidence>
<reference evidence="3 4" key="1">
    <citation type="submission" date="2024-05" db="EMBL/GenBank/DDBJ databases">
        <authorList>
            <person name="Wallberg A."/>
        </authorList>
    </citation>
    <scope>NUCLEOTIDE SEQUENCE [LARGE SCALE GENOMIC DNA]</scope>
</reference>
<feature type="signal peptide" evidence="1">
    <location>
        <begin position="1"/>
        <end position="24"/>
    </location>
</feature>
<dbReference type="InterPro" id="IPR016186">
    <property type="entry name" value="C-type_lectin-like/link_sf"/>
</dbReference>
<keyword evidence="1" id="KW-0732">Signal</keyword>
<accession>A0AAV2R3S3</accession>
<sequence length="301" mass="33962">MTWPYRGIIILLLVLLSQTDYLQACDEDCKDDLMQRFEILLDSKMDSKMDLIKKELENNVAELKTLHSFIKSQLTDNLAQDRATQNPASSLTINDLNDPIDNLKTLTRESNIIIKEIREYVEDCKGTSNTTTQQLNDILENMEEINQNRMEADNGTMSNEVERCPRGFFNVSSQCFKMFRDRTRNWSAAKTKCGEDGHILAQPDEAIVVPLRSHLYEAYGDDSFAWLGAQGDGSKFVYVHGGLALDNDSPLWAPDHPGSYGVDAESCLMLLVGGNGIRNYPASPYWSDPCHKTNYALCEAK</sequence>
<evidence type="ECO:0000313" key="3">
    <source>
        <dbReference type="EMBL" id="CAL4111413.1"/>
    </source>
</evidence>
<protein>
    <recommendedName>
        <fullName evidence="2">C-type lectin domain-containing protein</fullName>
    </recommendedName>
</protein>
<dbReference type="Gene3D" id="3.10.100.10">
    <property type="entry name" value="Mannose-Binding Protein A, subunit A"/>
    <property type="match status" value="1"/>
</dbReference>
<dbReference type="Proteomes" id="UP001497623">
    <property type="component" value="Unassembled WGS sequence"/>
</dbReference>
<dbReference type="SUPFAM" id="SSF56436">
    <property type="entry name" value="C-type lectin-like"/>
    <property type="match status" value="1"/>
</dbReference>
<dbReference type="AlphaFoldDB" id="A0AAV2R3S3"/>
<organism evidence="3 4">
    <name type="scientific">Meganyctiphanes norvegica</name>
    <name type="common">Northern krill</name>
    <name type="synonym">Thysanopoda norvegica</name>
    <dbReference type="NCBI Taxonomy" id="48144"/>
    <lineage>
        <taxon>Eukaryota</taxon>
        <taxon>Metazoa</taxon>
        <taxon>Ecdysozoa</taxon>
        <taxon>Arthropoda</taxon>
        <taxon>Crustacea</taxon>
        <taxon>Multicrustacea</taxon>
        <taxon>Malacostraca</taxon>
        <taxon>Eumalacostraca</taxon>
        <taxon>Eucarida</taxon>
        <taxon>Euphausiacea</taxon>
        <taxon>Euphausiidae</taxon>
        <taxon>Meganyctiphanes</taxon>
    </lineage>
</organism>
<evidence type="ECO:0000313" key="4">
    <source>
        <dbReference type="Proteomes" id="UP001497623"/>
    </source>
</evidence>